<name>A0A380FMY1_STAGA</name>
<evidence type="ECO:0000313" key="2">
    <source>
        <dbReference type="Proteomes" id="UP000255277"/>
    </source>
</evidence>
<dbReference type="PRINTS" id="PR01210">
    <property type="entry name" value="GGTRANSPTASE"/>
</dbReference>
<protein>
    <submittedName>
        <fullName evidence="1">Gamma-glutamyltranspeptidase</fullName>
    </submittedName>
</protein>
<dbReference type="SUPFAM" id="SSF56235">
    <property type="entry name" value="N-terminal nucleophile aminohydrolases (Ntn hydrolases)"/>
    <property type="match status" value="1"/>
</dbReference>
<organism evidence="1 2">
    <name type="scientific">Staphylococcus gallinarum</name>
    <dbReference type="NCBI Taxonomy" id="1293"/>
    <lineage>
        <taxon>Bacteria</taxon>
        <taxon>Bacillati</taxon>
        <taxon>Bacillota</taxon>
        <taxon>Bacilli</taxon>
        <taxon>Bacillales</taxon>
        <taxon>Staphylococcaceae</taxon>
        <taxon>Staphylococcus</taxon>
    </lineage>
</organism>
<dbReference type="InterPro" id="IPR029055">
    <property type="entry name" value="Ntn_hydrolases_N"/>
</dbReference>
<reference evidence="1 2" key="1">
    <citation type="submission" date="2018-06" db="EMBL/GenBank/DDBJ databases">
        <authorList>
            <consortium name="Pathogen Informatics"/>
            <person name="Doyle S."/>
        </authorList>
    </citation>
    <scope>NUCLEOTIDE SEQUENCE [LARGE SCALE GENOMIC DNA]</scope>
    <source>
        <strain evidence="1 2">NCTC12195</strain>
    </source>
</reference>
<dbReference type="Proteomes" id="UP000255277">
    <property type="component" value="Unassembled WGS sequence"/>
</dbReference>
<sequence>MLHQKQWQYKDISSFNYKNKDQIGTPGFVRGLHDAHKDAGKMDEKKILNYVIPLAEDGFEVDSELERSLKLYGSDVDRDSPFFDGKTNETRRRCD</sequence>
<proteinExistence type="predicted"/>
<evidence type="ECO:0000313" key="1">
    <source>
        <dbReference type="EMBL" id="SUM34969.1"/>
    </source>
</evidence>
<dbReference type="AlphaFoldDB" id="A0A380FMY1"/>
<dbReference type="EMBL" id="UHDK01000001">
    <property type="protein sequence ID" value="SUM34969.1"/>
    <property type="molecule type" value="Genomic_DNA"/>
</dbReference>
<gene>
    <name evidence="1" type="ORF">NCTC12195_04497</name>
</gene>
<dbReference type="Pfam" id="PF01019">
    <property type="entry name" value="G_glu_transpept"/>
    <property type="match status" value="1"/>
</dbReference>
<accession>A0A380FMY1</accession>